<evidence type="ECO:0008006" key="4">
    <source>
        <dbReference type="Google" id="ProtNLM"/>
    </source>
</evidence>
<dbReference type="EMBL" id="CP036501">
    <property type="protein sequence ID" value="UZP74731.1"/>
    <property type="molecule type" value="Genomic_DNA"/>
</dbReference>
<proteinExistence type="predicted"/>
<dbReference type="RefSeq" id="WP_279241191.1">
    <property type="nucleotide sequence ID" value="NZ_CP036501.1"/>
</dbReference>
<dbReference type="Proteomes" id="UP001317963">
    <property type="component" value="Chromosome"/>
</dbReference>
<organism evidence="2 3">
    <name type="scientific">Candidatus Paraluminiphilus aquimaris</name>
    <dbReference type="NCBI Taxonomy" id="2518994"/>
    <lineage>
        <taxon>Bacteria</taxon>
        <taxon>Pseudomonadati</taxon>
        <taxon>Pseudomonadota</taxon>
        <taxon>Gammaproteobacteria</taxon>
        <taxon>Cellvibrionales</taxon>
        <taxon>Halieaceae</taxon>
        <taxon>Candidatus Paraluminiphilus</taxon>
    </lineage>
</organism>
<protein>
    <recommendedName>
        <fullName evidence="4">Protein SlyX homolog</fullName>
    </recommendedName>
</protein>
<evidence type="ECO:0000313" key="2">
    <source>
        <dbReference type="EMBL" id="UZP74731.1"/>
    </source>
</evidence>
<evidence type="ECO:0000313" key="3">
    <source>
        <dbReference type="Proteomes" id="UP001317963"/>
    </source>
</evidence>
<dbReference type="Pfam" id="PF04102">
    <property type="entry name" value="SlyX"/>
    <property type="match status" value="1"/>
</dbReference>
<feature type="coiled-coil region" evidence="1">
    <location>
        <begin position="10"/>
        <end position="65"/>
    </location>
</feature>
<keyword evidence="1" id="KW-0175">Coiled coil</keyword>
<gene>
    <name evidence="2" type="ORF">E0F26_08260</name>
</gene>
<reference evidence="2 3" key="1">
    <citation type="submission" date="2019-02" db="EMBL/GenBank/DDBJ databases">
        <title>Halieaceae_genomes.</title>
        <authorList>
            <person name="Li S.-H."/>
        </authorList>
    </citation>
    <scope>NUCLEOTIDE SEQUENCE [LARGE SCALE GENOMIC DNA]</scope>
    <source>
        <strain evidence="2 3">JH123</strain>
    </source>
</reference>
<keyword evidence="3" id="KW-1185">Reference proteome</keyword>
<evidence type="ECO:0000256" key="1">
    <source>
        <dbReference type="SAM" id="Coils"/>
    </source>
</evidence>
<dbReference type="InterPro" id="IPR007236">
    <property type="entry name" value="SlyX"/>
</dbReference>
<sequence length="74" mass="8536">MDDEEIKSELTDLQAKIAFLEVANDELEQVLLSQHKRLEQVEVTLNELRNRLKEQAALIEHLGDSDEEPAPPHY</sequence>
<name>A0ABY6Q935_9GAMM</name>
<accession>A0ABY6Q935</accession>